<gene>
    <name evidence="2" type="ORF">PGTUg99_022052</name>
</gene>
<proteinExistence type="predicted"/>
<protein>
    <submittedName>
        <fullName evidence="2">Uncharacterized protein</fullName>
    </submittedName>
</protein>
<name>A0A5B0SB79_PUCGR</name>
<keyword evidence="1" id="KW-0812">Transmembrane</keyword>
<accession>A0A5B0SB79</accession>
<evidence type="ECO:0000313" key="2">
    <source>
        <dbReference type="EMBL" id="KAA1135067.1"/>
    </source>
</evidence>
<sequence length="194" mass="22037">MDYDPLLFIGHSIGRFPNAIALMIGSFWWFCLIPKVEQIKQQKTSNRRAFIPKLQFSFIWVPFISDPGRKRFCQARPFQGNQRGTRTILTDIWGLEGWECFLGLFPCCKNTVEFIVGVVREFCIPGIGLTGVSSTWNTGIQILDIFQGSPKVSWVPGGVLEFPKVGVLGFDFLLDGDLPMKISAGDNKHRNYKW</sequence>
<keyword evidence="1" id="KW-1133">Transmembrane helix</keyword>
<feature type="transmembrane region" description="Helical" evidence="1">
    <location>
        <begin position="12"/>
        <end position="33"/>
    </location>
</feature>
<dbReference type="EMBL" id="VDEP01000042">
    <property type="protein sequence ID" value="KAA1135067.1"/>
    <property type="molecule type" value="Genomic_DNA"/>
</dbReference>
<reference evidence="2 3" key="1">
    <citation type="submission" date="2019-05" db="EMBL/GenBank/DDBJ databases">
        <title>Emergence of the Ug99 lineage of the wheat stem rust pathogen through somatic hybridization.</title>
        <authorList>
            <person name="Li F."/>
            <person name="Upadhyaya N.M."/>
            <person name="Sperschneider J."/>
            <person name="Matny O."/>
            <person name="Nguyen-Phuc H."/>
            <person name="Mago R."/>
            <person name="Raley C."/>
            <person name="Miller M.E."/>
            <person name="Silverstein K.A.T."/>
            <person name="Henningsen E."/>
            <person name="Hirsch C.D."/>
            <person name="Visser B."/>
            <person name="Pretorius Z.A."/>
            <person name="Steffenson B.J."/>
            <person name="Schwessinger B."/>
            <person name="Dodds P.N."/>
            <person name="Figueroa M."/>
        </authorList>
    </citation>
    <scope>NUCLEOTIDE SEQUENCE [LARGE SCALE GENOMIC DNA]</scope>
    <source>
        <strain evidence="2 3">Ug99</strain>
    </source>
</reference>
<evidence type="ECO:0000313" key="3">
    <source>
        <dbReference type="Proteomes" id="UP000325313"/>
    </source>
</evidence>
<keyword evidence="1" id="KW-0472">Membrane</keyword>
<evidence type="ECO:0000256" key="1">
    <source>
        <dbReference type="SAM" id="Phobius"/>
    </source>
</evidence>
<organism evidence="2 3">
    <name type="scientific">Puccinia graminis f. sp. tritici</name>
    <dbReference type="NCBI Taxonomy" id="56615"/>
    <lineage>
        <taxon>Eukaryota</taxon>
        <taxon>Fungi</taxon>
        <taxon>Dikarya</taxon>
        <taxon>Basidiomycota</taxon>
        <taxon>Pucciniomycotina</taxon>
        <taxon>Pucciniomycetes</taxon>
        <taxon>Pucciniales</taxon>
        <taxon>Pucciniaceae</taxon>
        <taxon>Puccinia</taxon>
    </lineage>
</organism>
<dbReference type="Proteomes" id="UP000325313">
    <property type="component" value="Unassembled WGS sequence"/>
</dbReference>
<comment type="caution">
    <text evidence="2">The sequence shown here is derived from an EMBL/GenBank/DDBJ whole genome shotgun (WGS) entry which is preliminary data.</text>
</comment>
<dbReference type="AlphaFoldDB" id="A0A5B0SB79"/>